<dbReference type="STRING" id="30066.A0A182UU90"/>
<evidence type="ECO:0000256" key="1">
    <source>
        <dbReference type="SAM" id="MobiDB-lite"/>
    </source>
</evidence>
<accession>A0A182UU90</accession>
<reference evidence="3" key="1">
    <citation type="submission" date="2020-05" db="UniProtKB">
        <authorList>
            <consortium name="EnsemblMetazoa"/>
        </authorList>
    </citation>
    <scope>IDENTIFICATION</scope>
    <source>
        <strain evidence="3">MAF</strain>
    </source>
</reference>
<protein>
    <recommendedName>
        <fullName evidence="2">SKP1 component POZ domain-containing protein</fullName>
    </recommendedName>
</protein>
<evidence type="ECO:0000259" key="2">
    <source>
        <dbReference type="Pfam" id="PF03931"/>
    </source>
</evidence>
<dbReference type="AlphaFoldDB" id="A0A182UU90"/>
<feature type="region of interest" description="Disordered" evidence="1">
    <location>
        <begin position="167"/>
        <end position="189"/>
    </location>
</feature>
<evidence type="ECO:0000313" key="4">
    <source>
        <dbReference type="Proteomes" id="UP000075903"/>
    </source>
</evidence>
<feature type="compositionally biased region" description="Polar residues" evidence="1">
    <location>
        <begin position="87"/>
        <end position="99"/>
    </location>
</feature>
<feature type="compositionally biased region" description="Polar residues" evidence="1">
    <location>
        <begin position="171"/>
        <end position="189"/>
    </location>
</feature>
<organism evidence="3 4">
    <name type="scientific">Anopheles merus</name>
    <name type="common">Mosquito</name>
    <dbReference type="NCBI Taxonomy" id="30066"/>
    <lineage>
        <taxon>Eukaryota</taxon>
        <taxon>Metazoa</taxon>
        <taxon>Ecdysozoa</taxon>
        <taxon>Arthropoda</taxon>
        <taxon>Hexapoda</taxon>
        <taxon>Insecta</taxon>
        <taxon>Pterygota</taxon>
        <taxon>Neoptera</taxon>
        <taxon>Endopterygota</taxon>
        <taxon>Diptera</taxon>
        <taxon>Nematocera</taxon>
        <taxon>Culicoidea</taxon>
        <taxon>Culicidae</taxon>
        <taxon>Anophelinae</taxon>
        <taxon>Anopheles</taxon>
    </lineage>
</organism>
<dbReference type="Pfam" id="PF03931">
    <property type="entry name" value="Skp1_POZ"/>
    <property type="match status" value="1"/>
</dbReference>
<dbReference type="Proteomes" id="UP000075903">
    <property type="component" value="Unassembled WGS sequence"/>
</dbReference>
<proteinExistence type="predicted"/>
<dbReference type="InterPro" id="IPR016073">
    <property type="entry name" value="Skp1_comp_POZ"/>
</dbReference>
<dbReference type="EnsemblMetazoa" id="AMEM003747-RA">
    <property type="protein sequence ID" value="AMEM003747-PA"/>
    <property type="gene ID" value="AMEM003747"/>
</dbReference>
<feature type="domain" description="SKP1 component POZ" evidence="2">
    <location>
        <begin position="3"/>
        <end position="64"/>
    </location>
</feature>
<sequence length="189" mass="21198">METIKLKTKDGKIITAKRHLLKKSSVLEKKLEELTEEASSEAGTIINVPEADENSLRNILQWLERCEGTAEPEGSGTIDASEEAEIPNNQEQNMDRNTGSGDTGAPFDKEYFTNFRQFCVMIAVANRLRVQEFVDAAVRFVIEWKRDKSLDELRGLLERQELVVRPRNPAATGSSGEQNKLSGLNLSME</sequence>
<dbReference type="SUPFAM" id="SSF54695">
    <property type="entry name" value="POZ domain"/>
    <property type="match status" value="1"/>
</dbReference>
<keyword evidence="4" id="KW-1185">Reference proteome</keyword>
<dbReference type="VEuPathDB" id="VectorBase:AMEM003747"/>
<feature type="region of interest" description="Disordered" evidence="1">
    <location>
        <begin position="70"/>
        <end position="99"/>
    </location>
</feature>
<dbReference type="InterPro" id="IPR011333">
    <property type="entry name" value="SKP1/BTB/POZ_sf"/>
</dbReference>
<dbReference type="GO" id="GO:0006511">
    <property type="term" value="P:ubiquitin-dependent protein catabolic process"/>
    <property type="evidence" value="ECO:0007669"/>
    <property type="project" value="InterPro"/>
</dbReference>
<name>A0A182UU90_ANOME</name>
<evidence type="ECO:0000313" key="3">
    <source>
        <dbReference type="EnsemblMetazoa" id="AMEM003747-PA"/>
    </source>
</evidence>
<dbReference type="Gene3D" id="3.30.710.10">
    <property type="entry name" value="Potassium Channel Kv1.1, Chain A"/>
    <property type="match status" value="1"/>
</dbReference>